<comment type="caution">
    <text evidence="1">The sequence shown here is derived from an EMBL/GenBank/DDBJ whole genome shotgun (WGS) entry which is preliminary data.</text>
</comment>
<reference evidence="1 2" key="1">
    <citation type="submission" date="2022-01" db="EMBL/GenBank/DDBJ databases">
        <authorList>
            <person name="Xiong W."/>
            <person name="Schranz E."/>
        </authorList>
    </citation>
    <scope>NUCLEOTIDE SEQUENCE [LARGE SCALE GENOMIC DNA]</scope>
</reference>
<keyword evidence="2" id="KW-1185">Reference proteome</keyword>
<dbReference type="AlphaFoldDB" id="A0AAU9N2J2"/>
<dbReference type="Proteomes" id="UP001157418">
    <property type="component" value="Unassembled WGS sequence"/>
</dbReference>
<evidence type="ECO:0000313" key="2">
    <source>
        <dbReference type="Proteomes" id="UP001157418"/>
    </source>
</evidence>
<protein>
    <recommendedName>
        <fullName evidence="3">Secreted protein</fullName>
    </recommendedName>
</protein>
<name>A0AAU9N2J2_9ASTR</name>
<evidence type="ECO:0000313" key="1">
    <source>
        <dbReference type="EMBL" id="CAH1431088.1"/>
    </source>
</evidence>
<sequence>MNLLLLFSILVILTGYWMWRDTSLQTLIPSLFTRFYKPLPSDFFSPTRGSIESCSRLWSGKIQLADILCISTQVMYIKQD</sequence>
<organism evidence="1 2">
    <name type="scientific">Lactuca virosa</name>
    <dbReference type="NCBI Taxonomy" id="75947"/>
    <lineage>
        <taxon>Eukaryota</taxon>
        <taxon>Viridiplantae</taxon>
        <taxon>Streptophyta</taxon>
        <taxon>Embryophyta</taxon>
        <taxon>Tracheophyta</taxon>
        <taxon>Spermatophyta</taxon>
        <taxon>Magnoliopsida</taxon>
        <taxon>eudicotyledons</taxon>
        <taxon>Gunneridae</taxon>
        <taxon>Pentapetalae</taxon>
        <taxon>asterids</taxon>
        <taxon>campanulids</taxon>
        <taxon>Asterales</taxon>
        <taxon>Asteraceae</taxon>
        <taxon>Cichorioideae</taxon>
        <taxon>Cichorieae</taxon>
        <taxon>Lactucinae</taxon>
        <taxon>Lactuca</taxon>
    </lineage>
</organism>
<proteinExistence type="predicted"/>
<gene>
    <name evidence="1" type="ORF">LVIROSA_LOCUS17818</name>
</gene>
<accession>A0AAU9N2J2</accession>
<dbReference type="EMBL" id="CAKMRJ010003334">
    <property type="protein sequence ID" value="CAH1431088.1"/>
    <property type="molecule type" value="Genomic_DNA"/>
</dbReference>
<evidence type="ECO:0008006" key="3">
    <source>
        <dbReference type="Google" id="ProtNLM"/>
    </source>
</evidence>